<dbReference type="CTD" id="20243973"/>
<reference evidence="1 2" key="1">
    <citation type="journal article" date="2013" name="Nature">
        <title>Insights into bilaterian evolution from three spiralian genomes.</title>
        <authorList>
            <person name="Simakov O."/>
            <person name="Marletaz F."/>
            <person name="Cho S.J."/>
            <person name="Edsinger-Gonzales E."/>
            <person name="Havlak P."/>
            <person name="Hellsten U."/>
            <person name="Kuo D.H."/>
            <person name="Larsson T."/>
            <person name="Lv J."/>
            <person name="Arendt D."/>
            <person name="Savage R."/>
            <person name="Osoegawa K."/>
            <person name="de Jong P."/>
            <person name="Grimwood J."/>
            <person name="Chapman J.A."/>
            <person name="Shapiro H."/>
            <person name="Aerts A."/>
            <person name="Otillar R.P."/>
            <person name="Terry A.Y."/>
            <person name="Boore J.L."/>
            <person name="Grigoriev I.V."/>
            <person name="Lindberg D.R."/>
            <person name="Seaver E.C."/>
            <person name="Weisblat D.A."/>
            <person name="Putnam N.H."/>
            <person name="Rokhsar D.S."/>
        </authorList>
    </citation>
    <scope>NUCLEOTIDE SEQUENCE [LARGE SCALE GENOMIC DNA]</scope>
</reference>
<dbReference type="InterPro" id="IPR052394">
    <property type="entry name" value="LRR-containing"/>
</dbReference>
<dbReference type="GeneID" id="20243973"/>
<evidence type="ECO:0000313" key="2">
    <source>
        <dbReference type="Proteomes" id="UP000030746"/>
    </source>
</evidence>
<organism evidence="1 2">
    <name type="scientific">Lottia gigantea</name>
    <name type="common">Giant owl limpet</name>
    <dbReference type="NCBI Taxonomy" id="225164"/>
    <lineage>
        <taxon>Eukaryota</taxon>
        <taxon>Metazoa</taxon>
        <taxon>Spiralia</taxon>
        <taxon>Lophotrochozoa</taxon>
        <taxon>Mollusca</taxon>
        <taxon>Gastropoda</taxon>
        <taxon>Patellogastropoda</taxon>
        <taxon>Lottioidea</taxon>
        <taxon>Lottiidae</taxon>
        <taxon>Lottia</taxon>
    </lineage>
</organism>
<dbReference type="SUPFAM" id="SSF52047">
    <property type="entry name" value="RNI-like"/>
    <property type="match status" value="1"/>
</dbReference>
<dbReference type="EMBL" id="KB201985">
    <property type="protein sequence ID" value="ESO92944.1"/>
    <property type="molecule type" value="Genomic_DNA"/>
</dbReference>
<dbReference type="Proteomes" id="UP000030746">
    <property type="component" value="Unassembled WGS sequence"/>
</dbReference>
<evidence type="ECO:0000313" key="1">
    <source>
        <dbReference type="EMBL" id="ESO92944.1"/>
    </source>
</evidence>
<protein>
    <submittedName>
        <fullName evidence="1">Uncharacterized protein</fullName>
    </submittedName>
</protein>
<gene>
    <name evidence="1" type="ORF">LOTGIDRAFT_176750</name>
</gene>
<dbReference type="PANTHER" id="PTHR24114:SF2">
    <property type="entry name" value="F-BOX DOMAIN-CONTAINING PROTEIN-RELATED"/>
    <property type="match status" value="1"/>
</dbReference>
<feature type="non-terminal residue" evidence="1">
    <location>
        <position position="1"/>
    </location>
</feature>
<keyword evidence="2" id="KW-1185">Reference proteome</keyword>
<dbReference type="AlphaFoldDB" id="V4BVB2"/>
<dbReference type="OMA" id="GVSYKLW"/>
<dbReference type="Gene3D" id="3.80.10.10">
    <property type="entry name" value="Ribonuclease Inhibitor"/>
    <property type="match status" value="1"/>
</dbReference>
<sequence>RQRPVDFTGVYSYKDKCLKSGIVPVSFVVRNIGKRCIKMRHHYIGGEGVKPLAEALKVNTVTEYLDLGDNYLESKGACYVANMMLDNLFIVSLATNEGINDLDLSWNCIRGKGALSIIQALKVM</sequence>
<name>V4BVB2_LOTGI</name>
<proteinExistence type="predicted"/>
<dbReference type="OrthoDB" id="120976at2759"/>
<dbReference type="RefSeq" id="XP_009056368.1">
    <property type="nucleotide sequence ID" value="XM_009058120.1"/>
</dbReference>
<dbReference type="Pfam" id="PF13516">
    <property type="entry name" value="LRR_6"/>
    <property type="match status" value="1"/>
</dbReference>
<accession>V4BVB2</accession>
<dbReference type="KEGG" id="lgi:LOTGIDRAFT_176750"/>
<dbReference type="InterPro" id="IPR001611">
    <property type="entry name" value="Leu-rich_rpt"/>
</dbReference>
<dbReference type="InterPro" id="IPR032675">
    <property type="entry name" value="LRR_dom_sf"/>
</dbReference>
<dbReference type="PANTHER" id="PTHR24114">
    <property type="entry name" value="LEUCINE RICH REPEAT FAMILY PROTEIN"/>
    <property type="match status" value="1"/>
</dbReference>